<dbReference type="PROSITE" id="PS50050">
    <property type="entry name" value="TNFR_NGFR_2"/>
    <property type="match status" value="3"/>
</dbReference>
<reference evidence="6" key="1">
    <citation type="submission" date="2020-08" db="EMBL/GenBank/DDBJ databases">
        <title>Chromosome-level assembly of Southern catfish (Silurus meridionalis) provides insights into visual adaptation to the nocturnal and benthic lifestyles.</title>
        <authorList>
            <person name="Zhang Y."/>
            <person name="Wang D."/>
            <person name="Peng Z."/>
        </authorList>
    </citation>
    <scope>NUCLEOTIDE SEQUENCE</scope>
    <source>
        <strain evidence="6">SWU-2019-XX</strain>
        <tissue evidence="6">Muscle</tissue>
    </source>
</reference>
<feature type="repeat" description="TNFR-Cys" evidence="1">
    <location>
        <begin position="33"/>
        <end position="69"/>
    </location>
</feature>
<dbReference type="Proteomes" id="UP000606274">
    <property type="component" value="Unassembled WGS sequence"/>
</dbReference>
<sequence length="421" mass="45631">MSVGYRWGFFILLLGTTLAKVKSYSLPYEASDKCKNSTTEYLNEAHCCSKCRPGTRMATLCTSNTDTVCEPCPDGMYSDNMNYYPNCFLCAKCPEEKGMKYAKQCSKESNAVCVCKPGWYCVSQEEPDNSCSTCEKHRMCGPGKGAKSPGTSTENVRCINCPPETFSNETSFRKCQPHTRCELQGRRTLVSGTTKTDTVCGPVEIVIPKTVKKHPPITTMSTPTAPSKQPFTKPSIVVPPYTLTSSFPVLSSHQPQDEKFTAIWIGLPVAGLLVVLLTLTLCIRHRKGKPVVHAGAEEGHCCNSHISNPAENHGLLADSSSDPSTASSSDSQSQGTGVSQDCLHAEHSTVSSPVVNLSFTATINCQVNPTTGSCSIPISPCMHSLEPEFPLSQEEELSVSCEQEDSKDAIQSVQESGMTKY</sequence>
<evidence type="ECO:0000256" key="1">
    <source>
        <dbReference type="PROSITE-ProRule" id="PRU00206"/>
    </source>
</evidence>
<gene>
    <name evidence="6" type="ORF">HF521_008400</name>
</gene>
<feature type="repeat" description="TNFR-Cys" evidence="1">
    <location>
        <begin position="114"/>
        <end position="158"/>
    </location>
</feature>
<dbReference type="Gene3D" id="2.10.50.10">
    <property type="entry name" value="Tumor Necrosis Factor Receptor, subunit A, domain 2"/>
    <property type="match status" value="4"/>
</dbReference>
<feature type="domain" description="TNFR-Cys" evidence="5">
    <location>
        <begin position="71"/>
        <end position="113"/>
    </location>
</feature>
<organism evidence="6 7">
    <name type="scientific">Silurus meridionalis</name>
    <name type="common">Southern catfish</name>
    <name type="synonym">Silurus soldatovi meridionalis</name>
    <dbReference type="NCBI Taxonomy" id="175797"/>
    <lineage>
        <taxon>Eukaryota</taxon>
        <taxon>Metazoa</taxon>
        <taxon>Chordata</taxon>
        <taxon>Craniata</taxon>
        <taxon>Vertebrata</taxon>
        <taxon>Euteleostomi</taxon>
        <taxon>Actinopterygii</taxon>
        <taxon>Neopterygii</taxon>
        <taxon>Teleostei</taxon>
        <taxon>Ostariophysi</taxon>
        <taxon>Siluriformes</taxon>
        <taxon>Siluridae</taxon>
        <taxon>Silurus</taxon>
    </lineage>
</organism>
<comment type="caution">
    <text evidence="6">The sequence shown here is derived from an EMBL/GenBank/DDBJ whole genome shotgun (WGS) entry which is preliminary data.</text>
</comment>
<evidence type="ECO:0000256" key="3">
    <source>
        <dbReference type="SAM" id="Phobius"/>
    </source>
</evidence>
<feature type="domain" description="TNFR-Cys" evidence="5">
    <location>
        <begin position="114"/>
        <end position="158"/>
    </location>
</feature>
<dbReference type="GO" id="GO:2000406">
    <property type="term" value="P:positive regulation of T cell migration"/>
    <property type="evidence" value="ECO:0007669"/>
    <property type="project" value="TreeGrafter"/>
</dbReference>
<feature type="disulfide bond" evidence="1">
    <location>
        <begin position="48"/>
        <end position="61"/>
    </location>
</feature>
<keyword evidence="1" id="KW-1015">Disulfide bond</keyword>
<comment type="caution">
    <text evidence="1">Lacks conserved residue(s) required for the propagation of feature annotation.</text>
</comment>
<feature type="region of interest" description="Disordered" evidence="2">
    <location>
        <begin position="399"/>
        <end position="421"/>
    </location>
</feature>
<evidence type="ECO:0000313" key="7">
    <source>
        <dbReference type="Proteomes" id="UP000606274"/>
    </source>
</evidence>
<keyword evidence="4" id="KW-0732">Signal</keyword>
<dbReference type="SUPFAM" id="SSF57586">
    <property type="entry name" value="TNF receptor-like"/>
    <property type="match status" value="3"/>
</dbReference>
<dbReference type="GO" id="GO:0046642">
    <property type="term" value="P:negative regulation of alpha-beta T cell proliferation"/>
    <property type="evidence" value="ECO:0007669"/>
    <property type="project" value="TreeGrafter"/>
</dbReference>
<keyword evidence="3" id="KW-0472">Membrane</keyword>
<feature type="compositionally biased region" description="Low complexity" evidence="2">
    <location>
        <begin position="317"/>
        <end position="341"/>
    </location>
</feature>
<feature type="chain" id="PRO_5035858637" description="TNFR-Cys domain-containing protein" evidence="4">
    <location>
        <begin position="24"/>
        <end position="421"/>
    </location>
</feature>
<evidence type="ECO:0000259" key="5">
    <source>
        <dbReference type="PROSITE" id="PS50050"/>
    </source>
</evidence>
<protein>
    <recommendedName>
        <fullName evidence="5">TNFR-Cys domain-containing protein</fullName>
    </recommendedName>
</protein>
<feature type="domain" description="TNFR-Cys" evidence="5">
    <location>
        <begin position="33"/>
        <end position="69"/>
    </location>
</feature>
<dbReference type="GO" id="GO:0050829">
    <property type="term" value="P:defense response to Gram-negative bacterium"/>
    <property type="evidence" value="ECO:0007669"/>
    <property type="project" value="TreeGrafter"/>
</dbReference>
<dbReference type="OrthoDB" id="8633482at2759"/>
<dbReference type="GO" id="GO:0009897">
    <property type="term" value="C:external side of plasma membrane"/>
    <property type="evidence" value="ECO:0007669"/>
    <property type="project" value="TreeGrafter"/>
</dbReference>
<dbReference type="Pfam" id="PF00020">
    <property type="entry name" value="TNFR_c6"/>
    <property type="match status" value="2"/>
</dbReference>
<feature type="transmembrane region" description="Helical" evidence="3">
    <location>
        <begin position="262"/>
        <end position="283"/>
    </location>
</feature>
<proteinExistence type="predicted"/>
<feature type="signal peptide" evidence="4">
    <location>
        <begin position="1"/>
        <end position="23"/>
    </location>
</feature>
<feature type="disulfide bond" evidence="1">
    <location>
        <begin position="72"/>
        <end position="87"/>
    </location>
</feature>
<dbReference type="CDD" id="cd00185">
    <property type="entry name" value="TNFRSF"/>
    <property type="match status" value="1"/>
</dbReference>
<feature type="disulfide bond" evidence="1">
    <location>
        <begin position="51"/>
        <end position="69"/>
    </location>
</feature>
<dbReference type="FunFam" id="2.10.50.10:FF:000007">
    <property type="entry name" value="TNF receptor superfamily member 14"/>
    <property type="match status" value="1"/>
</dbReference>
<evidence type="ECO:0000256" key="2">
    <source>
        <dbReference type="SAM" id="MobiDB-lite"/>
    </source>
</evidence>
<evidence type="ECO:0000256" key="4">
    <source>
        <dbReference type="SAM" id="SignalP"/>
    </source>
</evidence>
<dbReference type="AlphaFoldDB" id="A0A8T0AMM9"/>
<keyword evidence="3" id="KW-1133">Transmembrane helix</keyword>
<keyword evidence="7" id="KW-1185">Reference proteome</keyword>
<dbReference type="SMART" id="SM00208">
    <property type="entry name" value="TNFR"/>
    <property type="match status" value="4"/>
</dbReference>
<feature type="compositionally biased region" description="Polar residues" evidence="2">
    <location>
        <begin position="409"/>
        <end position="421"/>
    </location>
</feature>
<feature type="region of interest" description="Disordered" evidence="2">
    <location>
        <begin position="312"/>
        <end position="341"/>
    </location>
</feature>
<keyword evidence="3" id="KW-0812">Transmembrane</keyword>
<dbReference type="GO" id="GO:0002720">
    <property type="term" value="P:positive regulation of cytokine production involved in immune response"/>
    <property type="evidence" value="ECO:0007669"/>
    <property type="project" value="TreeGrafter"/>
</dbReference>
<name>A0A8T0AMM9_SILME</name>
<dbReference type="PROSITE" id="PS00652">
    <property type="entry name" value="TNFR_NGFR_1"/>
    <property type="match status" value="2"/>
</dbReference>
<dbReference type="PANTHER" id="PTHR46838:SF1">
    <property type="entry name" value="TUMOR NECROSIS FACTOR RECEPTOR SUPERFAMILY MEMBER 14"/>
    <property type="match status" value="1"/>
</dbReference>
<dbReference type="GO" id="GO:0050830">
    <property type="term" value="P:defense response to Gram-positive bacterium"/>
    <property type="evidence" value="ECO:0007669"/>
    <property type="project" value="TreeGrafter"/>
</dbReference>
<feature type="repeat" description="TNFR-Cys" evidence="1">
    <location>
        <begin position="71"/>
        <end position="113"/>
    </location>
</feature>
<dbReference type="InterPro" id="IPR001368">
    <property type="entry name" value="TNFR/NGFR_Cys_rich_reg"/>
</dbReference>
<evidence type="ECO:0000313" key="6">
    <source>
        <dbReference type="EMBL" id="KAF7693084.1"/>
    </source>
</evidence>
<dbReference type="EMBL" id="JABFDY010000019">
    <property type="protein sequence ID" value="KAF7693084.1"/>
    <property type="molecule type" value="Genomic_DNA"/>
</dbReference>
<accession>A0A8T0AMM9</accession>
<feature type="disulfide bond" evidence="1">
    <location>
        <begin position="140"/>
        <end position="158"/>
    </location>
</feature>
<dbReference type="PANTHER" id="PTHR46838">
    <property type="entry name" value="TUMOR NECROSIS FACTOR RECEPTOR SUPERFAMILY MEMBER 14"/>
    <property type="match status" value="1"/>
</dbReference>